<organism evidence="1 2">
    <name type="scientific">Symbiodinium microadriaticum</name>
    <name type="common">Dinoflagellate</name>
    <name type="synonym">Zooxanthella microadriatica</name>
    <dbReference type="NCBI Taxonomy" id="2951"/>
    <lineage>
        <taxon>Eukaryota</taxon>
        <taxon>Sar</taxon>
        <taxon>Alveolata</taxon>
        <taxon>Dinophyceae</taxon>
        <taxon>Suessiales</taxon>
        <taxon>Symbiodiniaceae</taxon>
        <taxon>Symbiodinium</taxon>
    </lineage>
</organism>
<dbReference type="Gene3D" id="3.40.50.150">
    <property type="entry name" value="Vaccinia Virus protein VP39"/>
    <property type="match status" value="1"/>
</dbReference>
<evidence type="ECO:0000313" key="2">
    <source>
        <dbReference type="Proteomes" id="UP000186817"/>
    </source>
</evidence>
<dbReference type="AlphaFoldDB" id="A0A1Q9ECQ0"/>
<dbReference type="Proteomes" id="UP000186817">
    <property type="component" value="Unassembled WGS sequence"/>
</dbReference>
<dbReference type="EMBL" id="LSRX01000192">
    <property type="protein sequence ID" value="OLQ05188.1"/>
    <property type="molecule type" value="Genomic_DNA"/>
</dbReference>
<sequence length="524" mass="58473">MRRKHFQTGPGFHLTSLFKSHYDQNAPEHALRFPQRVAKMLAEEVRYAEAVGQAGTMGSVALPWYATGAKPESRPVRHILMPLAQNLLRSFFYPHAAILSHGCYNSADALQFCCEGSGSKMQEEAGCFNGSLTFYVCCSDEGALDRAHVPVTLLHGWRENGTLAGVQQVWPLYPGAKCVVEASSHLAALHYSFRNCAAACQKAAACFRRCAERQLQAAQLENITLGMVDDYEESRLTPCWPRQKDWHDISVVLSSSLAFGRDDIVDQLYNSILTINTYIFEMNQMRLDKQQAAFHPQPSTEQFRFPPRPLGYPLRAVEATCLPGPAKAHRGAVLERLTKELSLSKRDGLDFVELGVSVGNLSRFLVSELRPLLREVHLVDTFDPENAGEEFKPTMRSSAESIISLDLGYEECPLGVPAITWPHISLCSRPPLRRVVVHQQMSHLAAEAFADASLDLVFVDASHLYPDVYADISAWWPKVSFGGILAGHDFRYKVGGVREAVAQLLKTEVFLDSDTVFWAFRARN</sequence>
<protein>
    <recommendedName>
        <fullName evidence="3">Class I SAM-dependent methyltransferase</fullName>
    </recommendedName>
</protein>
<evidence type="ECO:0008006" key="3">
    <source>
        <dbReference type="Google" id="ProtNLM"/>
    </source>
</evidence>
<dbReference type="OrthoDB" id="411606at2759"/>
<dbReference type="Pfam" id="PF13578">
    <property type="entry name" value="Methyltransf_24"/>
    <property type="match status" value="1"/>
</dbReference>
<proteinExistence type="predicted"/>
<keyword evidence="2" id="KW-1185">Reference proteome</keyword>
<comment type="caution">
    <text evidence="1">The sequence shown here is derived from an EMBL/GenBank/DDBJ whole genome shotgun (WGS) entry which is preliminary data.</text>
</comment>
<gene>
    <name evidence="1" type="ORF">AK812_SmicGene11652</name>
</gene>
<accession>A0A1Q9ECQ0</accession>
<dbReference type="SUPFAM" id="SSF53335">
    <property type="entry name" value="S-adenosyl-L-methionine-dependent methyltransferases"/>
    <property type="match status" value="1"/>
</dbReference>
<dbReference type="InterPro" id="IPR029063">
    <property type="entry name" value="SAM-dependent_MTases_sf"/>
</dbReference>
<name>A0A1Q9ECQ0_SYMMI</name>
<reference evidence="1 2" key="1">
    <citation type="submission" date="2016-02" db="EMBL/GenBank/DDBJ databases">
        <title>Genome analysis of coral dinoflagellate symbionts highlights evolutionary adaptations to a symbiotic lifestyle.</title>
        <authorList>
            <person name="Aranda M."/>
            <person name="Li Y."/>
            <person name="Liew Y.J."/>
            <person name="Baumgarten S."/>
            <person name="Simakov O."/>
            <person name="Wilson M."/>
            <person name="Piel J."/>
            <person name="Ashoor H."/>
            <person name="Bougouffa S."/>
            <person name="Bajic V.B."/>
            <person name="Ryu T."/>
            <person name="Ravasi T."/>
            <person name="Bayer T."/>
            <person name="Micklem G."/>
            <person name="Kim H."/>
            <person name="Bhak J."/>
            <person name="Lajeunesse T.C."/>
            <person name="Voolstra C.R."/>
        </authorList>
    </citation>
    <scope>NUCLEOTIDE SEQUENCE [LARGE SCALE GENOMIC DNA]</scope>
    <source>
        <strain evidence="1 2">CCMP2467</strain>
    </source>
</reference>
<evidence type="ECO:0000313" key="1">
    <source>
        <dbReference type="EMBL" id="OLQ05188.1"/>
    </source>
</evidence>